<evidence type="ECO:0000313" key="3">
    <source>
        <dbReference type="EMBL" id="JAE25402.1"/>
    </source>
</evidence>
<proteinExistence type="predicted"/>
<feature type="compositionally biased region" description="Basic residues" evidence="1">
    <location>
        <begin position="1"/>
        <end position="29"/>
    </location>
</feature>
<name>A0A0A9GLM9_ARUDO</name>
<keyword evidence="2" id="KW-0812">Transmembrane</keyword>
<accession>A0A0A9GLM9</accession>
<evidence type="ECO:0000256" key="1">
    <source>
        <dbReference type="SAM" id="MobiDB-lite"/>
    </source>
</evidence>
<keyword evidence="2" id="KW-0472">Membrane</keyword>
<feature type="transmembrane region" description="Helical" evidence="2">
    <location>
        <begin position="33"/>
        <end position="55"/>
    </location>
</feature>
<dbReference type="AlphaFoldDB" id="A0A0A9GLM9"/>
<keyword evidence="2" id="KW-1133">Transmembrane helix</keyword>
<reference evidence="3" key="1">
    <citation type="submission" date="2014-09" db="EMBL/GenBank/DDBJ databases">
        <authorList>
            <person name="Magalhaes I.L.F."/>
            <person name="Oliveira U."/>
            <person name="Santos F.R."/>
            <person name="Vidigal T.H.D.A."/>
            <person name="Brescovit A.D."/>
            <person name="Santos A.J."/>
        </authorList>
    </citation>
    <scope>NUCLEOTIDE SEQUENCE</scope>
    <source>
        <tissue evidence="3">Shoot tissue taken approximately 20 cm above the soil surface</tissue>
    </source>
</reference>
<feature type="region of interest" description="Disordered" evidence="1">
    <location>
        <begin position="1"/>
        <end position="34"/>
    </location>
</feature>
<organism evidence="3">
    <name type="scientific">Arundo donax</name>
    <name type="common">Giant reed</name>
    <name type="synonym">Donax arundinaceus</name>
    <dbReference type="NCBI Taxonomy" id="35708"/>
    <lineage>
        <taxon>Eukaryota</taxon>
        <taxon>Viridiplantae</taxon>
        <taxon>Streptophyta</taxon>
        <taxon>Embryophyta</taxon>
        <taxon>Tracheophyta</taxon>
        <taxon>Spermatophyta</taxon>
        <taxon>Magnoliopsida</taxon>
        <taxon>Liliopsida</taxon>
        <taxon>Poales</taxon>
        <taxon>Poaceae</taxon>
        <taxon>PACMAD clade</taxon>
        <taxon>Arundinoideae</taxon>
        <taxon>Arundineae</taxon>
        <taxon>Arundo</taxon>
    </lineage>
</organism>
<evidence type="ECO:0000256" key="2">
    <source>
        <dbReference type="SAM" id="Phobius"/>
    </source>
</evidence>
<protein>
    <submittedName>
        <fullName evidence="3">Uncharacterized protein</fullName>
    </submittedName>
</protein>
<reference evidence="3" key="2">
    <citation type="journal article" date="2015" name="Data Brief">
        <title>Shoot transcriptome of the giant reed, Arundo donax.</title>
        <authorList>
            <person name="Barrero R.A."/>
            <person name="Guerrero F.D."/>
            <person name="Moolhuijzen P."/>
            <person name="Goolsby J.A."/>
            <person name="Tidwell J."/>
            <person name="Bellgard S.E."/>
            <person name="Bellgard M.I."/>
        </authorList>
    </citation>
    <scope>NUCLEOTIDE SEQUENCE</scope>
    <source>
        <tissue evidence="3">Shoot tissue taken approximately 20 cm above the soil surface</tissue>
    </source>
</reference>
<sequence>MGAPRRRRARGQGARRRRRGRGARRRSARRRDAAAGAAAMQGEFVGVGVTCYVYVIGKVRSALFLAFFSLSNSQSPMHPFPLLCQPNNTFFLPPCFRFSK</sequence>
<dbReference type="EMBL" id="GBRH01172494">
    <property type="protein sequence ID" value="JAE25402.1"/>
    <property type="molecule type" value="Transcribed_RNA"/>
</dbReference>